<dbReference type="PANTHER" id="PTHR31339:SF9">
    <property type="entry name" value="PLASMIN AND FIBRONECTIN-BINDING PROTEIN A"/>
    <property type="match status" value="1"/>
</dbReference>
<dbReference type="SUPFAM" id="SSF51126">
    <property type="entry name" value="Pectin lyase-like"/>
    <property type="match status" value="1"/>
</dbReference>
<comment type="similarity">
    <text evidence="1 4">Belongs to the glycosyl hydrolase 28 family.</text>
</comment>
<keyword evidence="2 4" id="KW-0378">Hydrolase</keyword>
<evidence type="ECO:0000256" key="1">
    <source>
        <dbReference type="ARBA" id="ARBA00008834"/>
    </source>
</evidence>
<evidence type="ECO:0000313" key="5">
    <source>
        <dbReference type="EMBL" id="QKJ29207.1"/>
    </source>
</evidence>
<reference evidence="5 6" key="1">
    <citation type="submission" date="2020-05" db="EMBL/GenBank/DDBJ databases">
        <title>Mucilaginibacter mali sp. nov.</title>
        <authorList>
            <person name="Kim H.S."/>
            <person name="Lee K.C."/>
            <person name="Suh M.K."/>
            <person name="Kim J.-S."/>
            <person name="Han K.-I."/>
            <person name="Eom M.K."/>
            <person name="Shin Y.K."/>
            <person name="Lee J.-S."/>
        </authorList>
    </citation>
    <scope>NUCLEOTIDE SEQUENCE [LARGE SCALE GENOMIC DNA]</scope>
    <source>
        <strain evidence="5 6">G2-14</strain>
    </source>
</reference>
<dbReference type="InterPro" id="IPR000743">
    <property type="entry name" value="Glyco_hydro_28"/>
</dbReference>
<name>A0A7D4Q1U3_9SPHI</name>
<dbReference type="InterPro" id="IPR051801">
    <property type="entry name" value="GH28_Enzymes"/>
</dbReference>
<dbReference type="Proteomes" id="UP000505355">
    <property type="component" value="Chromosome"/>
</dbReference>
<protein>
    <submittedName>
        <fullName evidence="5">Glycoside hydrolase family 28 protein</fullName>
    </submittedName>
</protein>
<evidence type="ECO:0000256" key="2">
    <source>
        <dbReference type="ARBA" id="ARBA00022801"/>
    </source>
</evidence>
<dbReference type="AlphaFoldDB" id="A0A7D4Q1U3"/>
<dbReference type="Pfam" id="PF00295">
    <property type="entry name" value="Glyco_hydro_28"/>
    <property type="match status" value="1"/>
</dbReference>
<sequence length="529" mass="57348">MLILCCNAMAQTYNIKDFGAVGDGKTMNTKSIQSAIDKCAETGGRVVIPAGTFMSGTLHLKSRVHIVINDGGELKGSPYFKNYPDNAVQYQNSFTYSGGKPRANKAFLLAEGVNDISITGKGTINGSGDSREFNLGNDDTPASKLRPCMLLIINSKHITLHDITLTNSAYWLQNYLSCEYLELKGLTIYNQSNYNQDAIDIDARHVLIENCKIDADDDGVCLKSHSKNFVVEDVTVRNCSIASNCNAIKFGTASSGGFKNINITNCTIQKASADHIRHWQKNLQFIGQPVTVISGIAIESVDGGVIDNVHIANIKMRDVQTPIFVVLGNRGNKQAGDKSFYNTASGGINTKGAGSISNITINNIDAVSYSKMSSSVTAFPGVYVEDVKLSNITLNNMGTGTTAEADSLLKENPGAYPENRMYGQVYPSSGFFIRHVKNISLSQVKFKLRNADHRASIIIDDVIKGRLNQVSLPATAGNTAAIKIINSKDISINKPLIIPQGKPLVQLTGTANNQLWVSGFNKYKGWLKL</sequence>
<evidence type="ECO:0000256" key="4">
    <source>
        <dbReference type="RuleBase" id="RU361169"/>
    </source>
</evidence>
<organism evidence="5 6">
    <name type="scientific">Mucilaginibacter mali</name>
    <dbReference type="NCBI Taxonomy" id="2740462"/>
    <lineage>
        <taxon>Bacteria</taxon>
        <taxon>Pseudomonadati</taxon>
        <taxon>Bacteroidota</taxon>
        <taxon>Sphingobacteriia</taxon>
        <taxon>Sphingobacteriales</taxon>
        <taxon>Sphingobacteriaceae</taxon>
        <taxon>Mucilaginibacter</taxon>
    </lineage>
</organism>
<dbReference type="PANTHER" id="PTHR31339">
    <property type="entry name" value="PECTIN LYASE-RELATED"/>
    <property type="match status" value="1"/>
</dbReference>
<dbReference type="KEGG" id="mmab:HQ865_05380"/>
<proteinExistence type="inferred from homology"/>
<dbReference type="GO" id="GO:0004650">
    <property type="term" value="F:polygalacturonase activity"/>
    <property type="evidence" value="ECO:0007669"/>
    <property type="project" value="InterPro"/>
</dbReference>
<gene>
    <name evidence="5" type="ORF">HQ865_05380</name>
</gene>
<keyword evidence="3 4" id="KW-0326">Glycosidase</keyword>
<dbReference type="InterPro" id="IPR011050">
    <property type="entry name" value="Pectin_lyase_fold/virulence"/>
</dbReference>
<accession>A0A7D4Q1U3</accession>
<dbReference type="RefSeq" id="WP_173413902.1">
    <property type="nucleotide sequence ID" value="NZ_CP054139.1"/>
</dbReference>
<dbReference type="Gene3D" id="2.160.20.10">
    <property type="entry name" value="Single-stranded right-handed beta-helix, Pectin lyase-like"/>
    <property type="match status" value="1"/>
</dbReference>
<evidence type="ECO:0000313" key="6">
    <source>
        <dbReference type="Proteomes" id="UP000505355"/>
    </source>
</evidence>
<evidence type="ECO:0000256" key="3">
    <source>
        <dbReference type="ARBA" id="ARBA00023295"/>
    </source>
</evidence>
<keyword evidence="6" id="KW-1185">Reference proteome</keyword>
<dbReference type="InterPro" id="IPR012334">
    <property type="entry name" value="Pectin_lyas_fold"/>
</dbReference>
<dbReference type="InterPro" id="IPR006626">
    <property type="entry name" value="PbH1"/>
</dbReference>
<dbReference type="EMBL" id="CP054139">
    <property type="protein sequence ID" value="QKJ29207.1"/>
    <property type="molecule type" value="Genomic_DNA"/>
</dbReference>
<dbReference type="GO" id="GO:0005975">
    <property type="term" value="P:carbohydrate metabolic process"/>
    <property type="evidence" value="ECO:0007669"/>
    <property type="project" value="InterPro"/>
</dbReference>
<dbReference type="SMART" id="SM00710">
    <property type="entry name" value="PbH1"/>
    <property type="match status" value="6"/>
</dbReference>